<name>A0AAE0I422_9PEZI</name>
<keyword evidence="4" id="KW-1185">Reference proteome</keyword>
<keyword evidence="2" id="KW-1133">Transmembrane helix</keyword>
<evidence type="ECO:0008006" key="5">
    <source>
        <dbReference type="Google" id="ProtNLM"/>
    </source>
</evidence>
<dbReference type="Proteomes" id="UP001286456">
    <property type="component" value="Unassembled WGS sequence"/>
</dbReference>
<evidence type="ECO:0000313" key="3">
    <source>
        <dbReference type="EMBL" id="KAK3317211.1"/>
    </source>
</evidence>
<protein>
    <recommendedName>
        <fullName evidence="5">Transmembrane protein</fullName>
    </recommendedName>
</protein>
<evidence type="ECO:0000313" key="4">
    <source>
        <dbReference type="Proteomes" id="UP001286456"/>
    </source>
</evidence>
<reference evidence="3" key="2">
    <citation type="submission" date="2023-06" db="EMBL/GenBank/DDBJ databases">
        <authorList>
            <consortium name="Lawrence Berkeley National Laboratory"/>
            <person name="Haridas S."/>
            <person name="Hensen N."/>
            <person name="Bonometti L."/>
            <person name="Westerberg I."/>
            <person name="Brannstrom I.O."/>
            <person name="Guillou S."/>
            <person name="Cros-Aarteil S."/>
            <person name="Calhoun S."/>
            <person name="Kuo A."/>
            <person name="Mondo S."/>
            <person name="Pangilinan J."/>
            <person name="Riley R."/>
            <person name="Labutti K."/>
            <person name="Andreopoulos B."/>
            <person name="Lipzen A."/>
            <person name="Chen C."/>
            <person name="Yanf M."/>
            <person name="Daum C."/>
            <person name="Ng V."/>
            <person name="Clum A."/>
            <person name="Steindorff A."/>
            <person name="Ohm R."/>
            <person name="Martin F."/>
            <person name="Silar P."/>
            <person name="Natvig D."/>
            <person name="Lalanne C."/>
            <person name="Gautier V."/>
            <person name="Ament-Velasquez S.L."/>
            <person name="Kruys A."/>
            <person name="Hutchinson M.I."/>
            <person name="Powell A.J."/>
            <person name="Barry K."/>
            <person name="Miller A.N."/>
            <person name="Grigoriev I.V."/>
            <person name="Debuchy R."/>
            <person name="Gladieux P."/>
            <person name="Thoren M.H."/>
            <person name="Johannesson H."/>
        </authorList>
    </citation>
    <scope>NUCLEOTIDE SEQUENCE</scope>
    <source>
        <strain evidence="3">SMH4131-1</strain>
    </source>
</reference>
<proteinExistence type="predicted"/>
<keyword evidence="2" id="KW-0472">Membrane</keyword>
<evidence type="ECO:0000256" key="1">
    <source>
        <dbReference type="SAM" id="MobiDB-lite"/>
    </source>
</evidence>
<gene>
    <name evidence="3" type="ORF">B0T19DRAFT_468737</name>
</gene>
<evidence type="ECO:0000256" key="2">
    <source>
        <dbReference type="SAM" id="Phobius"/>
    </source>
</evidence>
<comment type="caution">
    <text evidence="3">The sequence shown here is derived from an EMBL/GenBank/DDBJ whole genome shotgun (WGS) entry which is preliminary data.</text>
</comment>
<dbReference type="AlphaFoldDB" id="A0AAE0I422"/>
<dbReference type="EMBL" id="JAUEPO010000007">
    <property type="protein sequence ID" value="KAK3317211.1"/>
    <property type="molecule type" value="Genomic_DNA"/>
</dbReference>
<feature type="transmembrane region" description="Helical" evidence="2">
    <location>
        <begin position="27"/>
        <end position="50"/>
    </location>
</feature>
<feature type="transmembrane region" description="Helical" evidence="2">
    <location>
        <begin position="70"/>
        <end position="95"/>
    </location>
</feature>
<feature type="region of interest" description="Disordered" evidence="1">
    <location>
        <begin position="134"/>
        <end position="188"/>
    </location>
</feature>
<keyword evidence="2" id="KW-0812">Transmembrane</keyword>
<sequence>MAPILASSDDDIATYIQDQKAERAKTAIIVLAILGGVLYIGGMVAAFSIFNQTCKGMAKRWPCLRADGCLWALVYLVCLLLSLVWPAAAVLWLLWIICLPSTWGGIGCGRALHSLCFAPGQTCCGIRWSREEAPGPADEEAAGGLGGREMEVVDRQPSSPSPVAPESSESEWEDIELPKYTPVATPAA</sequence>
<organism evidence="3 4">
    <name type="scientific">Cercophora scortea</name>
    <dbReference type="NCBI Taxonomy" id="314031"/>
    <lineage>
        <taxon>Eukaryota</taxon>
        <taxon>Fungi</taxon>
        <taxon>Dikarya</taxon>
        <taxon>Ascomycota</taxon>
        <taxon>Pezizomycotina</taxon>
        <taxon>Sordariomycetes</taxon>
        <taxon>Sordariomycetidae</taxon>
        <taxon>Sordariales</taxon>
        <taxon>Lasiosphaeriaceae</taxon>
        <taxon>Cercophora</taxon>
    </lineage>
</organism>
<reference evidence="3" key="1">
    <citation type="journal article" date="2023" name="Mol. Phylogenet. Evol.">
        <title>Genome-scale phylogeny and comparative genomics of the fungal order Sordariales.</title>
        <authorList>
            <person name="Hensen N."/>
            <person name="Bonometti L."/>
            <person name="Westerberg I."/>
            <person name="Brannstrom I.O."/>
            <person name="Guillou S."/>
            <person name="Cros-Aarteil S."/>
            <person name="Calhoun S."/>
            <person name="Haridas S."/>
            <person name="Kuo A."/>
            <person name="Mondo S."/>
            <person name="Pangilinan J."/>
            <person name="Riley R."/>
            <person name="LaButti K."/>
            <person name="Andreopoulos B."/>
            <person name="Lipzen A."/>
            <person name="Chen C."/>
            <person name="Yan M."/>
            <person name="Daum C."/>
            <person name="Ng V."/>
            <person name="Clum A."/>
            <person name="Steindorff A."/>
            <person name="Ohm R.A."/>
            <person name="Martin F."/>
            <person name="Silar P."/>
            <person name="Natvig D.O."/>
            <person name="Lalanne C."/>
            <person name="Gautier V."/>
            <person name="Ament-Velasquez S.L."/>
            <person name="Kruys A."/>
            <person name="Hutchinson M.I."/>
            <person name="Powell A.J."/>
            <person name="Barry K."/>
            <person name="Miller A.N."/>
            <person name="Grigoriev I.V."/>
            <person name="Debuchy R."/>
            <person name="Gladieux P."/>
            <person name="Hiltunen Thoren M."/>
            <person name="Johannesson H."/>
        </authorList>
    </citation>
    <scope>NUCLEOTIDE SEQUENCE</scope>
    <source>
        <strain evidence="3">SMH4131-1</strain>
    </source>
</reference>
<accession>A0AAE0I422</accession>